<keyword evidence="12 18" id="KW-1133">Transmembrane helix</keyword>
<evidence type="ECO:0000256" key="6">
    <source>
        <dbReference type="ARBA" id="ARBA00022448"/>
    </source>
</evidence>
<feature type="transmembrane region" description="Helical" evidence="18">
    <location>
        <begin position="56"/>
        <end position="74"/>
    </location>
</feature>
<dbReference type="GO" id="GO:0005743">
    <property type="term" value="C:mitochondrial inner membrane"/>
    <property type="evidence" value="ECO:0007669"/>
    <property type="project" value="UniProtKB-SubCell"/>
</dbReference>
<dbReference type="PANTHER" id="PTHR46552">
    <property type="entry name" value="NADH-UBIQUINONE OXIDOREDUCTASE CHAIN 2"/>
    <property type="match status" value="1"/>
</dbReference>
<evidence type="ECO:0000313" key="20">
    <source>
        <dbReference type="EMBL" id="AXS66541.1"/>
    </source>
</evidence>
<dbReference type="PANTHER" id="PTHR46552:SF1">
    <property type="entry name" value="NADH-UBIQUINONE OXIDOREDUCTASE CHAIN 2"/>
    <property type="match status" value="1"/>
</dbReference>
<feature type="domain" description="NADH:quinone oxidoreductase/Mrp antiporter transmembrane" evidence="19">
    <location>
        <begin position="23"/>
        <end position="280"/>
    </location>
</feature>
<evidence type="ECO:0000256" key="7">
    <source>
        <dbReference type="ARBA" id="ARBA00022660"/>
    </source>
</evidence>
<evidence type="ECO:0000256" key="3">
    <source>
        <dbReference type="ARBA" id="ARBA00007012"/>
    </source>
</evidence>
<feature type="transmembrane region" description="Helical" evidence="18">
    <location>
        <begin position="264"/>
        <end position="285"/>
    </location>
</feature>
<evidence type="ECO:0000256" key="2">
    <source>
        <dbReference type="ARBA" id="ARBA00004448"/>
    </source>
</evidence>
<dbReference type="GO" id="GO:0008137">
    <property type="term" value="F:NADH dehydrogenase (ubiquinone) activity"/>
    <property type="evidence" value="ECO:0007669"/>
    <property type="project" value="UniProtKB-EC"/>
</dbReference>
<evidence type="ECO:0000256" key="10">
    <source>
        <dbReference type="ARBA" id="ARBA00022967"/>
    </source>
</evidence>
<keyword evidence="9 18" id="KW-0999">Mitochondrion inner membrane</keyword>
<evidence type="ECO:0000256" key="18">
    <source>
        <dbReference type="RuleBase" id="RU003403"/>
    </source>
</evidence>
<keyword evidence="10 18" id="KW-1278">Translocase</keyword>
<accession>A0A346RKE4</accession>
<feature type="transmembrane region" description="Helical" evidence="18">
    <location>
        <begin position="132"/>
        <end position="157"/>
    </location>
</feature>
<feature type="transmembrane region" description="Helical" evidence="18">
    <location>
        <begin position="233"/>
        <end position="252"/>
    </location>
</feature>
<protein>
    <recommendedName>
        <fullName evidence="5 18">NADH-ubiquinone oxidoreductase chain 2</fullName>
        <ecNumber evidence="4 18">7.1.1.2</ecNumber>
    </recommendedName>
</protein>
<gene>
    <name evidence="20" type="primary">nad2</name>
</gene>
<evidence type="ECO:0000256" key="1">
    <source>
        <dbReference type="ARBA" id="ARBA00003257"/>
    </source>
</evidence>
<organism evidence="20">
    <name type="scientific">Bostrichoidea sp. 6 KM-2017</name>
    <dbReference type="NCBI Taxonomy" id="2219280"/>
    <lineage>
        <taxon>Eukaryota</taxon>
        <taxon>Metazoa</taxon>
        <taxon>Ecdysozoa</taxon>
        <taxon>Arthropoda</taxon>
        <taxon>Hexapoda</taxon>
        <taxon>Insecta</taxon>
        <taxon>Pterygota</taxon>
        <taxon>Neoptera</taxon>
        <taxon>Endopterygota</taxon>
        <taxon>Coleoptera</taxon>
        <taxon>Polyphaga</taxon>
        <taxon>Bostrichiformia</taxon>
    </lineage>
</organism>
<feature type="transmembrane region" description="Helical" evidence="18">
    <location>
        <begin position="310"/>
        <end position="328"/>
    </location>
</feature>
<evidence type="ECO:0000259" key="19">
    <source>
        <dbReference type="Pfam" id="PF00361"/>
    </source>
</evidence>
<dbReference type="PRINTS" id="PR01436">
    <property type="entry name" value="NADHDHGNASE2"/>
</dbReference>
<dbReference type="EMBL" id="MG193529">
    <property type="protein sequence ID" value="AXS66541.1"/>
    <property type="molecule type" value="Genomic_DNA"/>
</dbReference>
<feature type="transmembrane region" description="Helical" evidence="18">
    <location>
        <begin position="193"/>
        <end position="212"/>
    </location>
</feature>
<reference evidence="20" key="1">
    <citation type="journal article" date="2018" name="J. ISSAAS">
        <title>The contribution of mitochondrial metagenomics to large-scale data mining and phylogenetic analysis of Coleoptera.</title>
        <authorList>
            <person name="Miller K."/>
            <person name="Linard B."/>
            <person name="Motyka M."/>
            <person name="Bocek M."/>
            <person name="Vogler A.P."/>
        </authorList>
    </citation>
    <scope>NUCLEOTIDE SEQUENCE</scope>
</reference>
<evidence type="ECO:0000256" key="8">
    <source>
        <dbReference type="ARBA" id="ARBA00022692"/>
    </source>
</evidence>
<evidence type="ECO:0000256" key="5">
    <source>
        <dbReference type="ARBA" id="ARBA00021008"/>
    </source>
</evidence>
<keyword evidence="8 18" id="KW-0812">Transmembrane</keyword>
<name>A0A346RKE4_9COLE</name>
<dbReference type="GO" id="GO:0006120">
    <property type="term" value="P:mitochondrial electron transport, NADH to ubiquinone"/>
    <property type="evidence" value="ECO:0007669"/>
    <property type="project" value="InterPro"/>
</dbReference>
<evidence type="ECO:0000256" key="14">
    <source>
        <dbReference type="ARBA" id="ARBA00023075"/>
    </source>
</evidence>
<dbReference type="InterPro" id="IPR050175">
    <property type="entry name" value="Complex_I_Subunit_2"/>
</dbReference>
<dbReference type="AlphaFoldDB" id="A0A346RKE4"/>
<keyword evidence="16 18" id="KW-0472">Membrane</keyword>
<keyword evidence="6" id="KW-0813">Transport</keyword>
<keyword evidence="13 18" id="KW-0520">NAD</keyword>
<keyword evidence="7 18" id="KW-0679">Respiratory chain</keyword>
<evidence type="ECO:0000256" key="15">
    <source>
        <dbReference type="ARBA" id="ARBA00023128"/>
    </source>
</evidence>
<dbReference type="Pfam" id="PF00361">
    <property type="entry name" value="Proton_antipo_M"/>
    <property type="match status" value="1"/>
</dbReference>
<keyword evidence="14 18" id="KW-0830">Ubiquinone</keyword>
<dbReference type="InterPro" id="IPR001750">
    <property type="entry name" value="ND/Mrp_TM"/>
</dbReference>
<comment type="function">
    <text evidence="18">Core subunit of the mitochondrial membrane respiratory chain NADH dehydrogenase (Complex I) which catalyzes electron transfer from NADH through the respiratory chain, using ubiquinone as an electron acceptor. Essential for the catalytic activity and assembly of complex I.</text>
</comment>
<dbReference type="EC" id="7.1.1.2" evidence="4 18"/>
<comment type="similarity">
    <text evidence="3 18">Belongs to the complex I subunit 2 family.</text>
</comment>
<geneLocation type="mitochondrion" evidence="20"/>
<keyword evidence="11 18" id="KW-0249">Electron transport</keyword>
<evidence type="ECO:0000256" key="9">
    <source>
        <dbReference type="ARBA" id="ARBA00022792"/>
    </source>
</evidence>
<comment type="catalytic activity">
    <reaction evidence="17 18">
        <text>a ubiquinone + NADH + 5 H(+)(in) = a ubiquinol + NAD(+) + 4 H(+)(out)</text>
        <dbReference type="Rhea" id="RHEA:29091"/>
        <dbReference type="Rhea" id="RHEA-COMP:9565"/>
        <dbReference type="Rhea" id="RHEA-COMP:9566"/>
        <dbReference type="ChEBI" id="CHEBI:15378"/>
        <dbReference type="ChEBI" id="CHEBI:16389"/>
        <dbReference type="ChEBI" id="CHEBI:17976"/>
        <dbReference type="ChEBI" id="CHEBI:57540"/>
        <dbReference type="ChEBI" id="CHEBI:57945"/>
        <dbReference type="EC" id="7.1.1.2"/>
    </reaction>
</comment>
<comment type="subcellular location">
    <subcellularLocation>
        <location evidence="2 18">Mitochondrion inner membrane</location>
        <topology evidence="2 18">Multi-pass membrane protein</topology>
    </subcellularLocation>
</comment>
<evidence type="ECO:0000256" key="17">
    <source>
        <dbReference type="ARBA" id="ARBA00049551"/>
    </source>
</evidence>
<proteinExistence type="inferred from homology"/>
<comment type="function">
    <text evidence="1">Core subunit of the mitochondrial membrane respiratory chain NADH dehydrogenase (Complex I) that is believed to belong to the minimal assembly required for catalysis. Complex I functions in the transfer of electrons from NADH to the respiratory chain. The immediate electron acceptor for the enzyme is believed to be ubiquinone.</text>
</comment>
<evidence type="ECO:0000256" key="11">
    <source>
        <dbReference type="ARBA" id="ARBA00022982"/>
    </source>
</evidence>
<feature type="transmembrane region" description="Helical" evidence="18">
    <location>
        <begin position="7"/>
        <end position="27"/>
    </location>
</feature>
<evidence type="ECO:0000256" key="13">
    <source>
        <dbReference type="ARBA" id="ARBA00023027"/>
    </source>
</evidence>
<evidence type="ECO:0000256" key="12">
    <source>
        <dbReference type="ARBA" id="ARBA00022989"/>
    </source>
</evidence>
<sequence>MINMNKLLFFNTLVFSILMSISSYSWFSMWMGLEINLLSIVPLMTSKLPLSSESSLKYFLTQAMASSLFLYSAVMMSLEIHSNFNMMMYIMNIALLIKMAAAPFHFWFPEIMEGLAWSPCLLLLTVQKLPPMMLLMTNLISINFLTLIIISSMLIGGIMGLNHVSLRKIMTYSSINHIGWLLASLTLNSMIWLTYFIIYTTITLLMVMFFHEKNIFFINQLFQNSKFSNMEKLMFAFNFMSLGGLPPFIGFYPKWIVINNMVSTHMILISLAMVIVTLITLYYYIRIMNFYMLMNTSEMSFSINTKLNKFFMMFMFLNITGLMILMTMW</sequence>
<evidence type="ECO:0000256" key="16">
    <source>
        <dbReference type="ARBA" id="ARBA00023136"/>
    </source>
</evidence>
<evidence type="ECO:0000256" key="4">
    <source>
        <dbReference type="ARBA" id="ARBA00012944"/>
    </source>
</evidence>
<keyword evidence="15 18" id="KW-0496">Mitochondrion</keyword>
<dbReference type="InterPro" id="IPR003917">
    <property type="entry name" value="NADH_UbQ_OxRdtase_chain2"/>
</dbReference>